<protein>
    <submittedName>
        <fullName evidence="1">Uncharacterized protein</fullName>
    </submittedName>
</protein>
<name>A0A8S1NN93_9CILI</name>
<gene>
    <name evidence="1" type="ORF">PSON_ATCC_30995.1.T0610116</name>
</gene>
<keyword evidence="2" id="KW-1185">Reference proteome</keyword>
<dbReference type="Proteomes" id="UP000692954">
    <property type="component" value="Unassembled WGS sequence"/>
</dbReference>
<dbReference type="AlphaFoldDB" id="A0A8S1NN93"/>
<sequence>MQVFCQFVILFENFERKQYFLLQFGEDIKQLKQINKFHQQLQQYSRFHSIYLNSLILILKQFRTVQIYLINQIPFCQSKVYLTEQYLVFLIYEFSLYIMQDSCQD</sequence>
<comment type="caution">
    <text evidence="1">The sequence shown here is derived from an EMBL/GenBank/DDBJ whole genome shotgun (WGS) entry which is preliminary data.</text>
</comment>
<organism evidence="1 2">
    <name type="scientific">Paramecium sonneborni</name>
    <dbReference type="NCBI Taxonomy" id="65129"/>
    <lineage>
        <taxon>Eukaryota</taxon>
        <taxon>Sar</taxon>
        <taxon>Alveolata</taxon>
        <taxon>Ciliophora</taxon>
        <taxon>Intramacronucleata</taxon>
        <taxon>Oligohymenophorea</taxon>
        <taxon>Peniculida</taxon>
        <taxon>Parameciidae</taxon>
        <taxon>Paramecium</taxon>
    </lineage>
</organism>
<evidence type="ECO:0000313" key="1">
    <source>
        <dbReference type="EMBL" id="CAD8093692.1"/>
    </source>
</evidence>
<dbReference type="EMBL" id="CAJJDN010000061">
    <property type="protein sequence ID" value="CAD8093692.1"/>
    <property type="molecule type" value="Genomic_DNA"/>
</dbReference>
<proteinExistence type="predicted"/>
<evidence type="ECO:0000313" key="2">
    <source>
        <dbReference type="Proteomes" id="UP000692954"/>
    </source>
</evidence>
<accession>A0A8S1NN93</accession>
<reference evidence="1" key="1">
    <citation type="submission" date="2021-01" db="EMBL/GenBank/DDBJ databases">
        <authorList>
            <consortium name="Genoscope - CEA"/>
            <person name="William W."/>
        </authorList>
    </citation>
    <scope>NUCLEOTIDE SEQUENCE</scope>
</reference>